<dbReference type="EMBL" id="JAACJL010000002">
    <property type="protein sequence ID" value="KAF4622417.1"/>
    <property type="molecule type" value="Genomic_DNA"/>
</dbReference>
<evidence type="ECO:0000313" key="9">
    <source>
        <dbReference type="Proteomes" id="UP000521872"/>
    </source>
</evidence>
<name>A0A8H4R637_9AGAR</name>
<evidence type="ECO:0000256" key="2">
    <source>
        <dbReference type="ARBA" id="ARBA00022670"/>
    </source>
</evidence>
<evidence type="ECO:0000256" key="5">
    <source>
        <dbReference type="ARBA" id="ARBA00022833"/>
    </source>
</evidence>
<dbReference type="GO" id="GO:0006508">
    <property type="term" value="P:proteolysis"/>
    <property type="evidence" value="ECO:0007669"/>
    <property type="project" value="UniProtKB-KW"/>
</dbReference>
<keyword evidence="5" id="KW-0862">Zinc</keyword>
<sequence>MLVKPVLQLSSLLVLALASAASALVPGRTSPQTEHALSVSLSGPEYVRKIQDLKVVATITNTGSETLRILQDPNTILSDAPTEKFSVVTDERGEGEGLTFIGMRVLYSPKVAAQQHEYVTLGPGLSLQIEHDLSRIYDFSSSSVSGSGTYTIHPNTVDFRPGEKVSFPR</sequence>
<evidence type="ECO:0000256" key="1">
    <source>
        <dbReference type="ARBA" id="ARBA00001947"/>
    </source>
</evidence>
<dbReference type="GO" id="GO:0008237">
    <property type="term" value="F:metallopeptidase activity"/>
    <property type="evidence" value="ECO:0007669"/>
    <property type="project" value="UniProtKB-KW"/>
</dbReference>
<dbReference type="PANTHER" id="PTHR37016">
    <property type="match status" value="1"/>
</dbReference>
<dbReference type="InterPro" id="IPR050414">
    <property type="entry name" value="Fungal_M35_metalloproteases"/>
</dbReference>
<feature type="signal peptide" evidence="7">
    <location>
        <begin position="1"/>
        <end position="23"/>
    </location>
</feature>
<protein>
    <submittedName>
        <fullName evidence="8">Uncharacterized protein</fullName>
    </submittedName>
</protein>
<keyword evidence="9" id="KW-1185">Reference proteome</keyword>
<gene>
    <name evidence="8" type="ORF">D9613_009126</name>
</gene>
<keyword evidence="7" id="KW-0732">Signal</keyword>
<evidence type="ECO:0000256" key="4">
    <source>
        <dbReference type="ARBA" id="ARBA00022801"/>
    </source>
</evidence>
<dbReference type="GO" id="GO:0046872">
    <property type="term" value="F:metal ion binding"/>
    <property type="evidence" value="ECO:0007669"/>
    <property type="project" value="UniProtKB-KW"/>
</dbReference>
<dbReference type="PANTHER" id="PTHR37016:SF3">
    <property type="entry name" value="NEUTRAL PROTEASE 2-RELATED"/>
    <property type="match status" value="1"/>
</dbReference>
<keyword evidence="2" id="KW-0645">Protease</keyword>
<evidence type="ECO:0000256" key="7">
    <source>
        <dbReference type="SAM" id="SignalP"/>
    </source>
</evidence>
<organism evidence="8 9">
    <name type="scientific">Agrocybe pediades</name>
    <dbReference type="NCBI Taxonomy" id="84607"/>
    <lineage>
        <taxon>Eukaryota</taxon>
        <taxon>Fungi</taxon>
        <taxon>Dikarya</taxon>
        <taxon>Basidiomycota</taxon>
        <taxon>Agaricomycotina</taxon>
        <taxon>Agaricomycetes</taxon>
        <taxon>Agaricomycetidae</taxon>
        <taxon>Agaricales</taxon>
        <taxon>Agaricineae</taxon>
        <taxon>Strophariaceae</taxon>
        <taxon>Agrocybe</taxon>
    </lineage>
</organism>
<keyword evidence="4" id="KW-0378">Hydrolase</keyword>
<keyword evidence="6" id="KW-0482">Metalloprotease</keyword>
<dbReference type="Proteomes" id="UP000521872">
    <property type="component" value="Unassembled WGS sequence"/>
</dbReference>
<evidence type="ECO:0000256" key="3">
    <source>
        <dbReference type="ARBA" id="ARBA00022723"/>
    </source>
</evidence>
<dbReference type="Gene3D" id="2.60.40.2970">
    <property type="match status" value="1"/>
</dbReference>
<comment type="cofactor">
    <cofactor evidence="1">
        <name>Zn(2+)</name>
        <dbReference type="ChEBI" id="CHEBI:29105"/>
    </cofactor>
</comment>
<feature type="chain" id="PRO_5034937803" evidence="7">
    <location>
        <begin position="24"/>
        <end position="169"/>
    </location>
</feature>
<comment type="caution">
    <text evidence="8">The sequence shown here is derived from an EMBL/GenBank/DDBJ whole genome shotgun (WGS) entry which is preliminary data.</text>
</comment>
<reference evidence="8 9" key="1">
    <citation type="submission" date="2019-12" db="EMBL/GenBank/DDBJ databases">
        <authorList>
            <person name="Floudas D."/>
            <person name="Bentzer J."/>
            <person name="Ahren D."/>
            <person name="Johansson T."/>
            <person name="Persson P."/>
            <person name="Tunlid A."/>
        </authorList>
    </citation>
    <scope>NUCLEOTIDE SEQUENCE [LARGE SCALE GENOMIC DNA]</scope>
    <source>
        <strain evidence="8 9">CBS 102.39</strain>
    </source>
</reference>
<evidence type="ECO:0000256" key="6">
    <source>
        <dbReference type="ARBA" id="ARBA00023049"/>
    </source>
</evidence>
<keyword evidence="3" id="KW-0479">Metal-binding</keyword>
<evidence type="ECO:0000313" key="8">
    <source>
        <dbReference type="EMBL" id="KAF4622417.1"/>
    </source>
</evidence>
<proteinExistence type="predicted"/>
<accession>A0A8H4R637</accession>
<dbReference type="AlphaFoldDB" id="A0A8H4R637"/>